<dbReference type="InterPro" id="IPR036388">
    <property type="entry name" value="WH-like_DNA-bd_sf"/>
</dbReference>
<dbReference type="Gene3D" id="1.10.10.10">
    <property type="entry name" value="Winged helix-like DNA-binding domain superfamily/Winged helix DNA-binding domain"/>
    <property type="match status" value="1"/>
</dbReference>
<evidence type="ECO:0000259" key="4">
    <source>
        <dbReference type="PROSITE" id="PS50043"/>
    </source>
</evidence>
<dbReference type="EMBL" id="LGCN01000074">
    <property type="protein sequence ID" value="KOT42712.1"/>
    <property type="molecule type" value="Genomic_DNA"/>
</dbReference>
<dbReference type="AlphaFoldDB" id="A0A0M9XAD8"/>
<protein>
    <submittedName>
        <fullName evidence="5">DNA-binding protein</fullName>
    </submittedName>
</protein>
<dbReference type="InterPro" id="IPR016032">
    <property type="entry name" value="Sig_transdc_resp-reg_C-effctor"/>
</dbReference>
<dbReference type="RefSeq" id="WP_030827425.1">
    <property type="nucleotide sequence ID" value="NZ_JBFBKA010000008.1"/>
</dbReference>
<dbReference type="InterPro" id="IPR000792">
    <property type="entry name" value="Tscrpt_reg_LuxR_C"/>
</dbReference>
<name>A0A0M9XAD8_9ACTN</name>
<keyword evidence="3" id="KW-0804">Transcription</keyword>
<dbReference type="SMART" id="SM00421">
    <property type="entry name" value="HTH_LUXR"/>
    <property type="match status" value="1"/>
</dbReference>
<sequence length="160" mass="17054">MTALALTQPLTPSEQRIAQHVIKGLDAREIAAATQLKPNTVHSTLRTVRWKLACPERCSLAVVAHRLLASGQITAPTPQRPAPDLSPEQISLLKAAAEHTLPRDIAFAAALAPADVRDALDQLLADTDAQDSTELVVLAHSWQLLSAEQAAHATRSGATQ</sequence>
<evidence type="ECO:0000256" key="1">
    <source>
        <dbReference type="ARBA" id="ARBA00023015"/>
    </source>
</evidence>
<dbReference type="OrthoDB" id="4316843at2"/>
<evidence type="ECO:0000313" key="6">
    <source>
        <dbReference type="Proteomes" id="UP000037773"/>
    </source>
</evidence>
<dbReference type="SUPFAM" id="SSF46894">
    <property type="entry name" value="C-terminal effector domain of the bipartite response regulators"/>
    <property type="match status" value="2"/>
</dbReference>
<dbReference type="Pfam" id="PF00196">
    <property type="entry name" value="GerE"/>
    <property type="match status" value="1"/>
</dbReference>
<organism evidence="5 6">
    <name type="scientific">Streptomyces caelestis</name>
    <dbReference type="NCBI Taxonomy" id="36816"/>
    <lineage>
        <taxon>Bacteria</taxon>
        <taxon>Bacillati</taxon>
        <taxon>Actinomycetota</taxon>
        <taxon>Actinomycetes</taxon>
        <taxon>Kitasatosporales</taxon>
        <taxon>Streptomycetaceae</taxon>
        <taxon>Streptomyces</taxon>
    </lineage>
</organism>
<dbReference type="PANTHER" id="PTHR43214:SF24">
    <property type="entry name" value="TRANSCRIPTIONAL REGULATORY PROTEIN NARL-RELATED"/>
    <property type="match status" value="1"/>
</dbReference>
<dbReference type="PROSITE" id="PS50043">
    <property type="entry name" value="HTH_LUXR_2"/>
    <property type="match status" value="1"/>
</dbReference>
<dbReference type="GO" id="GO:0003677">
    <property type="term" value="F:DNA binding"/>
    <property type="evidence" value="ECO:0007669"/>
    <property type="project" value="UniProtKB-KW"/>
</dbReference>
<evidence type="ECO:0000256" key="3">
    <source>
        <dbReference type="ARBA" id="ARBA00023163"/>
    </source>
</evidence>
<accession>A0A0M9XAD8</accession>
<dbReference type="Proteomes" id="UP000037773">
    <property type="component" value="Unassembled WGS sequence"/>
</dbReference>
<keyword evidence="6" id="KW-1185">Reference proteome</keyword>
<comment type="caution">
    <text evidence="5">The sequence shown here is derived from an EMBL/GenBank/DDBJ whole genome shotgun (WGS) entry which is preliminary data.</text>
</comment>
<dbReference type="InterPro" id="IPR039420">
    <property type="entry name" value="WalR-like"/>
</dbReference>
<proteinExistence type="predicted"/>
<evidence type="ECO:0000313" key="5">
    <source>
        <dbReference type="EMBL" id="KOT42712.1"/>
    </source>
</evidence>
<reference evidence="5 6" key="1">
    <citation type="submission" date="2015-07" db="EMBL/GenBank/DDBJ databases">
        <authorList>
            <person name="Noorani M."/>
        </authorList>
    </citation>
    <scope>NUCLEOTIDE SEQUENCE [LARGE SCALE GENOMIC DNA]</scope>
    <source>
        <strain evidence="5 6">NRRL B-24567</strain>
    </source>
</reference>
<dbReference type="PATRIC" id="fig|36816.3.peg.1735"/>
<feature type="domain" description="HTH luxR-type" evidence="4">
    <location>
        <begin position="3"/>
        <end position="68"/>
    </location>
</feature>
<gene>
    <name evidence="5" type="ORF">ADK41_08045</name>
</gene>
<dbReference type="GO" id="GO:0006355">
    <property type="term" value="P:regulation of DNA-templated transcription"/>
    <property type="evidence" value="ECO:0007669"/>
    <property type="project" value="InterPro"/>
</dbReference>
<dbReference type="PANTHER" id="PTHR43214">
    <property type="entry name" value="TWO-COMPONENT RESPONSE REGULATOR"/>
    <property type="match status" value="1"/>
</dbReference>
<keyword evidence="1" id="KW-0805">Transcription regulation</keyword>
<keyword evidence="2 5" id="KW-0238">DNA-binding</keyword>
<evidence type="ECO:0000256" key="2">
    <source>
        <dbReference type="ARBA" id="ARBA00023125"/>
    </source>
</evidence>